<feature type="region of interest" description="Disordered" evidence="1">
    <location>
        <begin position="28"/>
        <end position="270"/>
    </location>
</feature>
<dbReference type="PANTHER" id="PTHR37332:SF1">
    <property type="entry name" value="ELMO DOMAIN-CONTAINING PROTEIN"/>
    <property type="match status" value="1"/>
</dbReference>
<dbReference type="OrthoDB" id="14339at2759"/>
<evidence type="ECO:0000313" key="2">
    <source>
        <dbReference type="EMBL" id="KAF2461340.1"/>
    </source>
</evidence>
<protein>
    <submittedName>
        <fullName evidence="2">Uncharacterized protein</fullName>
    </submittedName>
</protein>
<accession>A0A6A6PBR3</accession>
<evidence type="ECO:0000256" key="1">
    <source>
        <dbReference type="SAM" id="MobiDB-lite"/>
    </source>
</evidence>
<organism evidence="2 3">
    <name type="scientific">Lineolata rhizophorae</name>
    <dbReference type="NCBI Taxonomy" id="578093"/>
    <lineage>
        <taxon>Eukaryota</taxon>
        <taxon>Fungi</taxon>
        <taxon>Dikarya</taxon>
        <taxon>Ascomycota</taxon>
        <taxon>Pezizomycotina</taxon>
        <taxon>Dothideomycetes</taxon>
        <taxon>Dothideomycetes incertae sedis</taxon>
        <taxon>Lineolatales</taxon>
        <taxon>Lineolataceae</taxon>
        <taxon>Lineolata</taxon>
    </lineage>
</organism>
<feature type="compositionally biased region" description="Low complexity" evidence="1">
    <location>
        <begin position="94"/>
        <end position="106"/>
    </location>
</feature>
<dbReference type="PANTHER" id="PTHR37332">
    <property type="entry name" value="EXPRESSED PROTEIN"/>
    <property type="match status" value="1"/>
</dbReference>
<feature type="compositionally biased region" description="Pro residues" evidence="1">
    <location>
        <begin position="72"/>
        <end position="93"/>
    </location>
</feature>
<evidence type="ECO:0000313" key="3">
    <source>
        <dbReference type="Proteomes" id="UP000799766"/>
    </source>
</evidence>
<dbReference type="EMBL" id="MU001671">
    <property type="protein sequence ID" value="KAF2461340.1"/>
    <property type="molecule type" value="Genomic_DNA"/>
</dbReference>
<feature type="compositionally biased region" description="Low complexity" evidence="1">
    <location>
        <begin position="158"/>
        <end position="186"/>
    </location>
</feature>
<feature type="compositionally biased region" description="Basic and acidic residues" evidence="1">
    <location>
        <begin position="52"/>
        <end position="62"/>
    </location>
</feature>
<dbReference type="AlphaFoldDB" id="A0A6A6PBR3"/>
<reference evidence="2" key="1">
    <citation type="journal article" date="2020" name="Stud. Mycol.">
        <title>101 Dothideomycetes genomes: a test case for predicting lifestyles and emergence of pathogens.</title>
        <authorList>
            <person name="Haridas S."/>
            <person name="Albert R."/>
            <person name="Binder M."/>
            <person name="Bloem J."/>
            <person name="Labutti K."/>
            <person name="Salamov A."/>
            <person name="Andreopoulos B."/>
            <person name="Baker S."/>
            <person name="Barry K."/>
            <person name="Bills G."/>
            <person name="Bluhm B."/>
            <person name="Cannon C."/>
            <person name="Castanera R."/>
            <person name="Culley D."/>
            <person name="Daum C."/>
            <person name="Ezra D."/>
            <person name="Gonzalez J."/>
            <person name="Henrissat B."/>
            <person name="Kuo A."/>
            <person name="Liang C."/>
            <person name="Lipzen A."/>
            <person name="Lutzoni F."/>
            <person name="Magnuson J."/>
            <person name="Mondo S."/>
            <person name="Nolan M."/>
            <person name="Ohm R."/>
            <person name="Pangilinan J."/>
            <person name="Park H.-J."/>
            <person name="Ramirez L."/>
            <person name="Alfaro M."/>
            <person name="Sun H."/>
            <person name="Tritt A."/>
            <person name="Yoshinaga Y."/>
            <person name="Zwiers L.-H."/>
            <person name="Turgeon B."/>
            <person name="Goodwin S."/>
            <person name="Spatafora J."/>
            <person name="Crous P."/>
            <person name="Grigoriev I."/>
        </authorList>
    </citation>
    <scope>NUCLEOTIDE SEQUENCE</scope>
    <source>
        <strain evidence="2">ATCC 16933</strain>
    </source>
</reference>
<name>A0A6A6PBR3_9PEZI</name>
<feature type="compositionally biased region" description="Polar residues" evidence="1">
    <location>
        <begin position="143"/>
        <end position="152"/>
    </location>
</feature>
<dbReference type="Proteomes" id="UP000799766">
    <property type="component" value="Unassembled WGS sequence"/>
</dbReference>
<keyword evidence="3" id="KW-1185">Reference proteome</keyword>
<feature type="compositionally biased region" description="Low complexity" evidence="1">
    <location>
        <begin position="193"/>
        <end position="204"/>
    </location>
</feature>
<gene>
    <name evidence="2" type="ORF">BDY21DRAFT_383419</name>
</gene>
<feature type="compositionally biased region" description="Low complexity" evidence="1">
    <location>
        <begin position="128"/>
        <end position="142"/>
    </location>
</feature>
<feature type="compositionally biased region" description="Pro residues" evidence="1">
    <location>
        <begin position="36"/>
        <end position="46"/>
    </location>
</feature>
<proteinExistence type="predicted"/>
<sequence>MPNNSAPDATASAGHFFARKASASLFKSARAFSTPAPNPLPDPASSPPKRQKKDEELLHHQPDQTQGRSQASPPPSPPSPPPVVEPFTPPINTSPPSRSPTKPSPGGRRRRHSSRHSLSASVTDIGTSLRRSASLRSSSSSSHGASQPSTIPSILRVPPSTNASSSTTSTTASSGSSLSRPLLSLSFRRKRPLNGNSSSSSAAGVDPPQSDDITALPQTDRRPSTSHSMAVPLMHPPRRQGTAPHSNAGFGHGGLGPPAPIVSSSSASGHNPHAVFQHIHEMATKRISTLDYLRKAHEGRVYWFNTLHFSKADLSRLPSFDPRKLSRRATNYLLLGFSLPTILDLNSQSPNDYLRALNSLLAEFDAYQAAHPPDGATSSSLGRARIPQMFKRATAAAGSKSRRGSAATDLGLFLGGGAQNWGNDSVSDFGSNAFGISNASTATLSFPHDSGDHSGDDYAHLLTPSLPFDPDFFETFATLCDVLIDIYTRVLSLVATPETCGPGVGELFAKADARVRKLLVAGVVREFEDASRSGVKSEVAGVGRVVLGGLM</sequence>